<reference evidence="2 3" key="1">
    <citation type="submission" date="2020-05" db="EMBL/GenBank/DDBJ databases">
        <title>Erythrobacter mangrovi sp. nov., isolated from rhizosphere soil of mangrove plant (Kandelia candel).</title>
        <authorList>
            <person name="Ye Y.H."/>
        </authorList>
    </citation>
    <scope>NUCLEOTIDE SEQUENCE [LARGE SCALE GENOMIC DNA]</scope>
    <source>
        <strain evidence="2 3">EB310</strain>
    </source>
</reference>
<evidence type="ECO:0000256" key="1">
    <source>
        <dbReference type="SAM" id="Phobius"/>
    </source>
</evidence>
<feature type="transmembrane region" description="Helical" evidence="1">
    <location>
        <begin position="238"/>
        <end position="255"/>
    </location>
</feature>
<protein>
    <submittedName>
        <fullName evidence="2">DUF2569 domain-containing protein</fullName>
    </submittedName>
</protein>
<dbReference type="Proteomes" id="UP000504693">
    <property type="component" value="Chromosome"/>
</dbReference>
<dbReference type="KEGG" id="emv:HQR01_06875"/>
<accession>A0A7D4B7F6</accession>
<feature type="transmembrane region" description="Helical" evidence="1">
    <location>
        <begin position="123"/>
        <end position="143"/>
    </location>
</feature>
<keyword evidence="1" id="KW-1133">Transmembrane helix</keyword>
<keyword evidence="3" id="KW-1185">Reference proteome</keyword>
<gene>
    <name evidence="2" type="ORF">HQR01_06875</name>
</gene>
<organism evidence="2 3">
    <name type="scientific">Erythrobacter mangrovi</name>
    <dbReference type="NCBI Taxonomy" id="2739433"/>
    <lineage>
        <taxon>Bacteria</taxon>
        <taxon>Pseudomonadati</taxon>
        <taxon>Pseudomonadota</taxon>
        <taxon>Alphaproteobacteria</taxon>
        <taxon>Sphingomonadales</taxon>
        <taxon>Erythrobacteraceae</taxon>
        <taxon>Erythrobacter/Porphyrobacter group</taxon>
        <taxon>Erythrobacter</taxon>
    </lineage>
</organism>
<proteinExistence type="predicted"/>
<keyword evidence="1" id="KW-0472">Membrane</keyword>
<dbReference type="EMBL" id="CP053921">
    <property type="protein sequence ID" value="QKG71123.1"/>
    <property type="molecule type" value="Genomic_DNA"/>
</dbReference>
<sequence>MVSIWHTIEVATKRYAAAIERRSRAIAAGIRPFLEGALPWWILGWLTLAAFKITTALTPITSFVEFAGIFLPYALIGLAPIAGLRLAEAAFPPGEVKWQPSFRLAMIGRWRSLDRTTARQHPLFGPAGFMASLLIGMLLNVVFRSTEFMLAVPAMGQMAPGWGRTLFLAMAFDVIAMNFLYAVCFVMALRTIPYFPRMLAIVWVIDIGMQFAIAQAVGMQGPVPYNVAVSLSDLLQGNITKVLISIFVWLPYLMLSDRVNVTYRSRLSA</sequence>
<keyword evidence="1" id="KW-0812">Transmembrane</keyword>
<evidence type="ECO:0000313" key="2">
    <source>
        <dbReference type="EMBL" id="QKG71123.1"/>
    </source>
</evidence>
<dbReference type="AlphaFoldDB" id="A0A7D4B7F6"/>
<feature type="transmembrane region" description="Helical" evidence="1">
    <location>
        <begin position="66"/>
        <end position="87"/>
    </location>
</feature>
<feature type="transmembrane region" description="Helical" evidence="1">
    <location>
        <begin position="198"/>
        <end position="218"/>
    </location>
</feature>
<dbReference type="RefSeq" id="WP_173213779.1">
    <property type="nucleotide sequence ID" value="NZ_CP053921.1"/>
</dbReference>
<evidence type="ECO:0000313" key="3">
    <source>
        <dbReference type="Proteomes" id="UP000504693"/>
    </source>
</evidence>
<feature type="transmembrane region" description="Helical" evidence="1">
    <location>
        <begin position="163"/>
        <end position="186"/>
    </location>
</feature>
<name>A0A7D4B7F6_9SPHN</name>